<name>A0A813H6H8_POLGL</name>
<dbReference type="Pfam" id="PF25539">
    <property type="entry name" value="Bestrophin_2"/>
    <property type="match status" value="1"/>
</dbReference>
<dbReference type="PANTHER" id="PTHR33281:SF19">
    <property type="entry name" value="VOLTAGE-DEPENDENT ANION CHANNEL-FORMING PROTEIN YNEE"/>
    <property type="match status" value="1"/>
</dbReference>
<protein>
    <recommendedName>
        <fullName evidence="11">Bestrophin homolog</fullName>
    </recommendedName>
</protein>
<proteinExistence type="predicted"/>
<evidence type="ECO:0000256" key="3">
    <source>
        <dbReference type="ARBA" id="ARBA00022475"/>
    </source>
</evidence>
<evidence type="ECO:0000313" key="10">
    <source>
        <dbReference type="Proteomes" id="UP000654075"/>
    </source>
</evidence>
<keyword evidence="10" id="KW-1185">Reference proteome</keyword>
<evidence type="ECO:0000256" key="1">
    <source>
        <dbReference type="ARBA" id="ARBA00004651"/>
    </source>
</evidence>
<evidence type="ECO:0000256" key="5">
    <source>
        <dbReference type="ARBA" id="ARBA00022989"/>
    </source>
</evidence>
<feature type="transmembrane region" description="Helical" evidence="8">
    <location>
        <begin position="69"/>
        <end position="91"/>
    </location>
</feature>
<keyword evidence="4 8" id="KW-0812">Transmembrane</keyword>
<evidence type="ECO:0000313" key="9">
    <source>
        <dbReference type="EMBL" id="CAE8633205.1"/>
    </source>
</evidence>
<keyword evidence="2" id="KW-0813">Transport</keyword>
<dbReference type="GO" id="GO:0005254">
    <property type="term" value="F:chloride channel activity"/>
    <property type="evidence" value="ECO:0007669"/>
    <property type="project" value="InterPro"/>
</dbReference>
<keyword evidence="3" id="KW-1003">Cell membrane</keyword>
<keyword evidence="7 8" id="KW-0472">Membrane</keyword>
<comment type="caution">
    <text evidence="9">The sequence shown here is derived from an EMBL/GenBank/DDBJ whole genome shotgun (WGS) entry which is preliminary data.</text>
</comment>
<dbReference type="OrthoDB" id="1368at2759"/>
<feature type="transmembrane region" description="Helical" evidence="8">
    <location>
        <begin position="39"/>
        <end position="57"/>
    </location>
</feature>
<dbReference type="PANTHER" id="PTHR33281">
    <property type="entry name" value="UPF0187 PROTEIN YNEE"/>
    <property type="match status" value="1"/>
</dbReference>
<evidence type="ECO:0000256" key="8">
    <source>
        <dbReference type="SAM" id="Phobius"/>
    </source>
</evidence>
<evidence type="ECO:0000256" key="4">
    <source>
        <dbReference type="ARBA" id="ARBA00022692"/>
    </source>
</evidence>
<accession>A0A813H6H8</accession>
<dbReference type="AlphaFoldDB" id="A0A813H6H8"/>
<evidence type="ECO:0008006" key="11">
    <source>
        <dbReference type="Google" id="ProtNLM"/>
    </source>
</evidence>
<comment type="subcellular location">
    <subcellularLocation>
        <location evidence="1">Cell membrane</location>
        <topology evidence="1">Multi-pass membrane protein</topology>
    </subcellularLocation>
</comment>
<sequence>MTCCSWRMRPSREGTNRNECLAWLYSTCTMNWQLAPIPVLPTLAMVSWSILVTILFQMAESNEWQHRDIFSFMILDAGTCTFLALSLILVLTMRVNQCYSRWWEGRQLWGSMVNRTRDLAGQARLWVSDFELEACILRNILAFVYSTKNKLRDEPGMQEMRTEKHVPGQVRLLDAEIQEAEDSEHMPVHILCVLRCCLSQAHDRKLINDLQLLAMDRNVTSLTDSMGGCERIKKTPFPLSYVSHLRTFIILYLLLLPLMLVDKYRWMTILVDLLVCLALMGVEHMSAEIEQPFGHDFNHLKLDAICATIQTNLQQISSFRQSLTADGSLSNTSSTFPPCFDGSVKNTSSPFPECFEV</sequence>
<keyword evidence="6" id="KW-0406">Ion transport</keyword>
<feature type="transmembrane region" description="Helical" evidence="8">
    <location>
        <begin position="241"/>
        <end position="260"/>
    </location>
</feature>
<reference evidence="9" key="1">
    <citation type="submission" date="2021-02" db="EMBL/GenBank/DDBJ databases">
        <authorList>
            <person name="Dougan E. K."/>
            <person name="Rhodes N."/>
            <person name="Thang M."/>
            <person name="Chan C."/>
        </authorList>
    </citation>
    <scope>NUCLEOTIDE SEQUENCE</scope>
</reference>
<dbReference type="GO" id="GO:0005886">
    <property type="term" value="C:plasma membrane"/>
    <property type="evidence" value="ECO:0007669"/>
    <property type="project" value="UniProtKB-SubCell"/>
</dbReference>
<keyword evidence="5 8" id="KW-1133">Transmembrane helix</keyword>
<gene>
    <name evidence="9" type="ORF">PGLA1383_LOCUS49120</name>
</gene>
<dbReference type="OMA" id="YVFATML"/>
<dbReference type="InterPro" id="IPR044669">
    <property type="entry name" value="YneE/VCCN1/2-like"/>
</dbReference>
<dbReference type="EMBL" id="CAJNNV010030669">
    <property type="protein sequence ID" value="CAE8633205.1"/>
    <property type="molecule type" value="Genomic_DNA"/>
</dbReference>
<evidence type="ECO:0000256" key="2">
    <source>
        <dbReference type="ARBA" id="ARBA00022448"/>
    </source>
</evidence>
<evidence type="ECO:0000256" key="7">
    <source>
        <dbReference type="ARBA" id="ARBA00023136"/>
    </source>
</evidence>
<organism evidence="9 10">
    <name type="scientific">Polarella glacialis</name>
    <name type="common">Dinoflagellate</name>
    <dbReference type="NCBI Taxonomy" id="89957"/>
    <lineage>
        <taxon>Eukaryota</taxon>
        <taxon>Sar</taxon>
        <taxon>Alveolata</taxon>
        <taxon>Dinophyceae</taxon>
        <taxon>Suessiales</taxon>
        <taxon>Suessiaceae</taxon>
        <taxon>Polarella</taxon>
    </lineage>
</organism>
<evidence type="ECO:0000256" key="6">
    <source>
        <dbReference type="ARBA" id="ARBA00023065"/>
    </source>
</evidence>
<dbReference type="Proteomes" id="UP000654075">
    <property type="component" value="Unassembled WGS sequence"/>
</dbReference>